<dbReference type="EMBL" id="SSNY01000002">
    <property type="protein sequence ID" value="THF58763.1"/>
    <property type="molecule type" value="Genomic_DNA"/>
</dbReference>
<dbReference type="InterPro" id="IPR028082">
    <property type="entry name" value="Peripla_BP_I"/>
</dbReference>
<evidence type="ECO:0000256" key="2">
    <source>
        <dbReference type="ARBA" id="ARBA00022729"/>
    </source>
</evidence>
<keyword evidence="2" id="KW-0732">Signal</keyword>
<dbReference type="PROSITE" id="PS51318">
    <property type="entry name" value="TAT"/>
    <property type="match status" value="1"/>
</dbReference>
<comment type="caution">
    <text evidence="5">The sequence shown here is derived from an EMBL/GenBank/DDBJ whole genome shotgun (WGS) entry which is preliminary data.</text>
</comment>
<dbReference type="SUPFAM" id="SSF53822">
    <property type="entry name" value="Periplasmic binding protein-like I"/>
    <property type="match status" value="1"/>
</dbReference>
<dbReference type="RefSeq" id="WP_136354148.1">
    <property type="nucleotide sequence ID" value="NZ_SSNY01000002.1"/>
</dbReference>
<name>A0ABY2QAQ9_9HYPH</name>
<feature type="domain" description="Leucine-binding protein" evidence="4">
    <location>
        <begin position="53"/>
        <end position="411"/>
    </location>
</feature>
<dbReference type="InterPro" id="IPR006311">
    <property type="entry name" value="TAT_signal"/>
</dbReference>
<evidence type="ECO:0000256" key="1">
    <source>
        <dbReference type="ARBA" id="ARBA00010062"/>
    </source>
</evidence>
<reference evidence="5 6" key="1">
    <citation type="submission" date="2019-04" db="EMBL/GenBank/DDBJ databases">
        <title>Mesorhizobium composti sp. nov., isolated from compost.</title>
        <authorList>
            <person name="Lin S.-Y."/>
            <person name="Hameed A."/>
            <person name="Hsieh Y.-T."/>
            <person name="Young C.-C."/>
        </authorList>
    </citation>
    <scope>NUCLEOTIDE SEQUENCE [LARGE SCALE GENOMIC DNA]</scope>
    <source>
        <strain evidence="5 6">CC-YTH430</strain>
    </source>
</reference>
<dbReference type="Proteomes" id="UP000306441">
    <property type="component" value="Unassembled WGS sequence"/>
</dbReference>
<gene>
    <name evidence="5" type="ORF">E6C48_03650</name>
</gene>
<evidence type="ECO:0000313" key="6">
    <source>
        <dbReference type="Proteomes" id="UP000306441"/>
    </source>
</evidence>
<accession>A0ABY2QAQ9</accession>
<dbReference type="PANTHER" id="PTHR30483:SF6">
    <property type="entry name" value="PERIPLASMIC BINDING PROTEIN OF ABC TRANSPORTER FOR NATURAL AMINO ACIDS"/>
    <property type="match status" value="1"/>
</dbReference>
<proteinExistence type="inferred from homology"/>
<evidence type="ECO:0000259" key="4">
    <source>
        <dbReference type="Pfam" id="PF13458"/>
    </source>
</evidence>
<comment type="similarity">
    <text evidence="1">Belongs to the leucine-binding protein family.</text>
</comment>
<dbReference type="InterPro" id="IPR028081">
    <property type="entry name" value="Leu-bd"/>
</dbReference>
<dbReference type="Gene3D" id="3.40.50.2300">
    <property type="match status" value="2"/>
</dbReference>
<dbReference type="CDD" id="cd19987">
    <property type="entry name" value="PBP1_SBP-like"/>
    <property type="match status" value="1"/>
</dbReference>
<protein>
    <submittedName>
        <fullName evidence="5">ABC transporter substrate-binding protein</fullName>
    </submittedName>
</protein>
<evidence type="ECO:0000256" key="3">
    <source>
        <dbReference type="ARBA" id="ARBA00022970"/>
    </source>
</evidence>
<dbReference type="InterPro" id="IPR051010">
    <property type="entry name" value="BCAA_transport"/>
</dbReference>
<evidence type="ECO:0000313" key="5">
    <source>
        <dbReference type="EMBL" id="THF58763.1"/>
    </source>
</evidence>
<keyword evidence="3" id="KW-0813">Transport</keyword>
<dbReference type="PANTHER" id="PTHR30483">
    <property type="entry name" value="LEUCINE-SPECIFIC-BINDING PROTEIN"/>
    <property type="match status" value="1"/>
</dbReference>
<dbReference type="Pfam" id="PF13458">
    <property type="entry name" value="Peripla_BP_6"/>
    <property type="match status" value="1"/>
</dbReference>
<organism evidence="5 6">
    <name type="scientific">Ollibium composti</name>
    <dbReference type="NCBI Taxonomy" id="2675109"/>
    <lineage>
        <taxon>Bacteria</taxon>
        <taxon>Pseudomonadati</taxon>
        <taxon>Pseudomonadota</taxon>
        <taxon>Alphaproteobacteria</taxon>
        <taxon>Hyphomicrobiales</taxon>
        <taxon>Phyllobacteriaceae</taxon>
        <taxon>Ollibium</taxon>
    </lineage>
</organism>
<keyword evidence="3" id="KW-0029">Amino-acid transport</keyword>
<keyword evidence="6" id="KW-1185">Reference proteome</keyword>
<sequence length="447" mass="48985">MSRNLKSGWTRREALRASAGFAGAAMLPVMPTVVWADDKPAIGTWPAGSEGDTVNVAAAVPLTGSYAVQGADELKGWELAVEHINTGHELMKAIAPKVDKGLLGKQVKLLSADSAAKPNNAVQSEQTFINDNKIVMMTGSTSSAVAVALNKFAQREKILYLAGISGSNDTTGKDCVRYGFRQNFFGQTAAAAIGPVLLKQFGKGKKAAFMTPDYTYGHTVTKSVNDYLTANGGWEMVTNQVSPLGTQDYSQYLTNIANSGAEFLINVNWGRDAVLSTQQAKQFGLLPKMTLVIPYQIPFLAKEVGPDITEGVFAATDFWWTQEDQYPLAKQFVEAFQAKYGYRPEWGAENSYVSFAHWARMVSEAGSFYPPDVIKQYEKGETIPSLLGDVHYRPEDHQCIRPVVIVRGKAKKDMKNDEDFWEVLEVVPGEGLMQKPDEFGCQLGDYT</sequence>